<feature type="domain" description="NB-ARC" evidence="6">
    <location>
        <begin position="176"/>
        <end position="334"/>
    </location>
</feature>
<reference evidence="8" key="2">
    <citation type="submission" date="2015-03" db="UniProtKB">
        <authorList>
            <consortium name="EnsemblPlants"/>
        </authorList>
    </citation>
    <scope>IDENTIFICATION</scope>
</reference>
<reference evidence="8" key="1">
    <citation type="journal article" date="2009" name="Rice">
        <title>De Novo Next Generation Sequencing of Plant Genomes.</title>
        <authorList>
            <person name="Rounsley S."/>
            <person name="Marri P.R."/>
            <person name="Yu Y."/>
            <person name="He R."/>
            <person name="Sisneros N."/>
            <person name="Goicoechea J.L."/>
            <person name="Lee S.J."/>
            <person name="Angelova A."/>
            <person name="Kudrna D."/>
            <person name="Luo M."/>
            <person name="Affourtit J."/>
            <person name="Desany B."/>
            <person name="Knight J."/>
            <person name="Niazi F."/>
            <person name="Egholm M."/>
            <person name="Wing R.A."/>
        </authorList>
    </citation>
    <scope>NUCLEOTIDE SEQUENCE [LARGE SCALE GENOMIC DNA]</scope>
    <source>
        <strain evidence="8">cv. IRGC 105608</strain>
    </source>
</reference>
<dbReference type="STRING" id="65489.A0A0D3ENM2"/>
<evidence type="ECO:0000313" key="9">
    <source>
        <dbReference type="Proteomes" id="UP000026960"/>
    </source>
</evidence>
<keyword evidence="2" id="KW-0433">Leucine-rich repeat</keyword>
<dbReference type="HOGENOM" id="CLU_001090_4_1_1"/>
<sequence>MEVIVSAIMGEFANRTISFLIQKYSKRVTTTTEEERLDNLQRLLLRVRIIIEDAEERHVTNQAMLHQLNILRKEMYRGYYTLDTFRFRAHDVKKEKDHEVSYSFVLSKFNHAKRVCFCSDSDERVKELEKVVVSLETIIGDANEFIKLSSTYPRLSRQPYSMYLLLDKCMFGRQMEMECVINFLLQEEITYGADHLGVLPIIGPGKVGKSTLVEHACIDERVRSHFSQIVFFSKDGLTDGNIVTLKDCGTTKHQTHDALGGSERRLVVVELDGEIDQGLWERFYSASKSCFAYGSKIIITSRSDKIASFGTTQPLKLQFLTHEAFWYLFRVRAFGSSDPAENPKLASLAMDMASEVSGCFTSVNMFNGPLRSNTTTRFWSFVLATIRGFKQKNLSIYSSTNPLDPWAVVAPLYIPRANKNLDTVAILNNYQRNCNETHNYSGLITASSPSAASQIMVQDIMFGTATPPGKFEVLAWRSHIPPYYSCVFDCEIKRPPTCMVSRKKKTKKIGI</sequence>
<evidence type="ECO:0000256" key="3">
    <source>
        <dbReference type="ARBA" id="ARBA00022737"/>
    </source>
</evidence>
<dbReference type="InterPro" id="IPR041118">
    <property type="entry name" value="Rx_N"/>
</dbReference>
<dbReference type="AlphaFoldDB" id="A0A0D3ENM2"/>
<dbReference type="GO" id="GO:0006952">
    <property type="term" value="P:defense response"/>
    <property type="evidence" value="ECO:0007669"/>
    <property type="project" value="UniProtKB-KW"/>
</dbReference>
<evidence type="ECO:0008006" key="10">
    <source>
        <dbReference type="Google" id="ProtNLM"/>
    </source>
</evidence>
<organism evidence="8">
    <name type="scientific">Oryza barthii</name>
    <dbReference type="NCBI Taxonomy" id="65489"/>
    <lineage>
        <taxon>Eukaryota</taxon>
        <taxon>Viridiplantae</taxon>
        <taxon>Streptophyta</taxon>
        <taxon>Embryophyta</taxon>
        <taxon>Tracheophyta</taxon>
        <taxon>Spermatophyta</taxon>
        <taxon>Magnoliopsida</taxon>
        <taxon>Liliopsida</taxon>
        <taxon>Poales</taxon>
        <taxon>Poaceae</taxon>
        <taxon>BOP clade</taxon>
        <taxon>Oryzoideae</taxon>
        <taxon>Oryzeae</taxon>
        <taxon>Oryzinae</taxon>
        <taxon>Oryza</taxon>
    </lineage>
</organism>
<accession>A0A0D3ENM2</accession>
<dbReference type="eggNOG" id="KOG4658">
    <property type="taxonomic scope" value="Eukaryota"/>
</dbReference>
<evidence type="ECO:0000256" key="5">
    <source>
        <dbReference type="ARBA" id="ARBA00022821"/>
    </source>
</evidence>
<protein>
    <recommendedName>
        <fullName evidence="10">NB-ARC domain-containing protein</fullName>
    </recommendedName>
</protein>
<keyword evidence="9" id="KW-1185">Reference proteome</keyword>
<dbReference type="Pfam" id="PF18052">
    <property type="entry name" value="Rx_N"/>
    <property type="match status" value="1"/>
</dbReference>
<evidence type="ECO:0000256" key="2">
    <source>
        <dbReference type="ARBA" id="ARBA00022614"/>
    </source>
</evidence>
<dbReference type="Gene3D" id="3.40.50.300">
    <property type="entry name" value="P-loop containing nucleotide triphosphate hydrolases"/>
    <property type="match status" value="1"/>
</dbReference>
<dbReference type="InterPro" id="IPR002182">
    <property type="entry name" value="NB-ARC"/>
</dbReference>
<feature type="domain" description="Disease resistance N-terminal" evidence="7">
    <location>
        <begin position="11"/>
        <end position="98"/>
    </location>
</feature>
<dbReference type="EnsemblPlants" id="OBART01G15010.1">
    <property type="protein sequence ID" value="OBART01G15010.1"/>
    <property type="gene ID" value="OBART01G15010"/>
</dbReference>
<name>A0A0D3ENM2_9ORYZ</name>
<dbReference type="PANTHER" id="PTHR33377:SF111">
    <property type="entry name" value="OS01G0355700 PROTEIN"/>
    <property type="match status" value="1"/>
</dbReference>
<dbReference type="Pfam" id="PF00931">
    <property type="entry name" value="NB-ARC"/>
    <property type="match status" value="1"/>
</dbReference>
<dbReference type="PaxDb" id="65489-OBART01G15010.1"/>
<proteinExistence type="inferred from homology"/>
<evidence type="ECO:0000256" key="4">
    <source>
        <dbReference type="ARBA" id="ARBA00022741"/>
    </source>
</evidence>
<dbReference type="Gramene" id="OBART01G15010.1">
    <property type="protein sequence ID" value="OBART01G15010.1"/>
    <property type="gene ID" value="OBART01G15010"/>
</dbReference>
<keyword evidence="3" id="KW-0677">Repeat</keyword>
<dbReference type="SUPFAM" id="SSF52540">
    <property type="entry name" value="P-loop containing nucleoside triphosphate hydrolases"/>
    <property type="match status" value="1"/>
</dbReference>
<dbReference type="GO" id="GO:0043531">
    <property type="term" value="F:ADP binding"/>
    <property type="evidence" value="ECO:0007669"/>
    <property type="project" value="InterPro"/>
</dbReference>
<evidence type="ECO:0000259" key="6">
    <source>
        <dbReference type="Pfam" id="PF00931"/>
    </source>
</evidence>
<dbReference type="InterPro" id="IPR027417">
    <property type="entry name" value="P-loop_NTPase"/>
</dbReference>
<evidence type="ECO:0000259" key="7">
    <source>
        <dbReference type="Pfam" id="PF18052"/>
    </source>
</evidence>
<keyword evidence="5" id="KW-0611">Plant defense</keyword>
<evidence type="ECO:0000313" key="8">
    <source>
        <dbReference type="EnsemblPlants" id="OBART01G15010.1"/>
    </source>
</evidence>
<dbReference type="PANTHER" id="PTHR33377">
    <property type="entry name" value="OS10G0134700 PROTEIN-RELATED"/>
    <property type="match status" value="1"/>
</dbReference>
<evidence type="ECO:0000256" key="1">
    <source>
        <dbReference type="ARBA" id="ARBA00008894"/>
    </source>
</evidence>
<keyword evidence="4" id="KW-0547">Nucleotide-binding</keyword>
<comment type="similarity">
    <text evidence="1">Belongs to the disease resistance NB-LRR family.</text>
</comment>
<dbReference type="Proteomes" id="UP000026960">
    <property type="component" value="Chromosome 1"/>
</dbReference>